<protein>
    <submittedName>
        <fullName evidence="1">Uncharacterized protein</fullName>
    </submittedName>
</protein>
<dbReference type="EMBL" id="DRXW01000298">
    <property type="protein sequence ID" value="HHR34282.1"/>
    <property type="molecule type" value="Genomic_DNA"/>
</dbReference>
<dbReference type="Gene3D" id="2.60.40.10">
    <property type="entry name" value="Immunoglobulins"/>
    <property type="match status" value="1"/>
</dbReference>
<dbReference type="InterPro" id="IPR013783">
    <property type="entry name" value="Ig-like_fold"/>
</dbReference>
<name>A0A7C5U5M9_9BACT</name>
<organism evidence="1">
    <name type="scientific">Fervidobacterium nodosum</name>
    <dbReference type="NCBI Taxonomy" id="2424"/>
    <lineage>
        <taxon>Bacteria</taxon>
        <taxon>Thermotogati</taxon>
        <taxon>Thermotogota</taxon>
        <taxon>Thermotogae</taxon>
        <taxon>Thermotogales</taxon>
        <taxon>Fervidobacteriaceae</taxon>
        <taxon>Fervidobacterium</taxon>
    </lineage>
</organism>
<evidence type="ECO:0000313" key="1">
    <source>
        <dbReference type="EMBL" id="HHR34282.1"/>
    </source>
</evidence>
<reference evidence="1" key="1">
    <citation type="journal article" date="2020" name="mSystems">
        <title>Genome- and Community-Level Interaction Insights into Carbon Utilization and Element Cycling Functions of Hydrothermarchaeota in Hydrothermal Sediment.</title>
        <authorList>
            <person name="Zhou Z."/>
            <person name="Liu Y."/>
            <person name="Xu W."/>
            <person name="Pan J."/>
            <person name="Luo Z.H."/>
            <person name="Li M."/>
        </authorList>
    </citation>
    <scope>NUCLEOTIDE SEQUENCE [LARGE SCALE GENOMIC DNA]</scope>
    <source>
        <strain evidence="1">SpSt-1088</strain>
    </source>
</reference>
<sequence length="250" mass="28603">MTLKNFKSKLFLLIVFIMGLLTIFAPLSGCMKLLNLQISDGIYVVGDWNDWVPTENDKMIYSSEENCYIFELPTASMTFKASRSGNEYSIGWYKVIYKSGGVTKVSSGIPVWKENLNDDKLVIYAKPDYMINGQPIGVGDSEKFKTTLSKWYVGGEFNNWNLSNGEMAWDNTNKVFKYTLKDFNATKKTYPFKVTRNVGDWKPWEFNYDGKKYDAGYDNATLQLEETGTVDITITFDPKTSKIETSVDYK</sequence>
<proteinExistence type="predicted"/>
<gene>
    <name evidence="1" type="ORF">ENM46_04985</name>
</gene>
<dbReference type="AlphaFoldDB" id="A0A7C5U5M9"/>
<accession>A0A7C5U5M9</accession>
<comment type="caution">
    <text evidence="1">The sequence shown here is derived from an EMBL/GenBank/DDBJ whole genome shotgun (WGS) entry which is preliminary data.</text>
</comment>